<organism evidence="1 2">
    <name type="scientific">Hydrogenimonas cancrithermarum</name>
    <dbReference type="NCBI Taxonomy" id="2993563"/>
    <lineage>
        <taxon>Bacteria</taxon>
        <taxon>Pseudomonadati</taxon>
        <taxon>Campylobacterota</taxon>
        <taxon>Epsilonproteobacteria</taxon>
        <taxon>Campylobacterales</taxon>
        <taxon>Hydrogenimonadaceae</taxon>
        <taxon>Hydrogenimonas</taxon>
    </lineage>
</organism>
<keyword evidence="2" id="KW-1185">Reference proteome</keyword>
<evidence type="ECO:0000313" key="1">
    <source>
        <dbReference type="EMBL" id="BDY11906.1"/>
    </source>
</evidence>
<dbReference type="EMBL" id="AP027370">
    <property type="protein sequence ID" value="BDY11906.1"/>
    <property type="molecule type" value="Genomic_DNA"/>
</dbReference>
<reference evidence="1 2" key="1">
    <citation type="submission" date="2023-03" db="EMBL/GenBank/DDBJ databases">
        <title>Description of Hydrogenimonas sp. ISO32.</title>
        <authorList>
            <person name="Mino S."/>
            <person name="Fukazawa S."/>
            <person name="Sawabe T."/>
        </authorList>
    </citation>
    <scope>NUCLEOTIDE SEQUENCE [LARGE SCALE GENOMIC DNA]</scope>
    <source>
        <strain evidence="1 2">ISO32</strain>
    </source>
</reference>
<protein>
    <submittedName>
        <fullName evidence="1">Uncharacterized protein</fullName>
    </submittedName>
</protein>
<evidence type="ECO:0000313" key="2">
    <source>
        <dbReference type="Proteomes" id="UP001321445"/>
    </source>
</evidence>
<dbReference type="RefSeq" id="WP_286337120.1">
    <property type="nucleotide sequence ID" value="NZ_AP027370.1"/>
</dbReference>
<dbReference type="Proteomes" id="UP001321445">
    <property type="component" value="Chromosome"/>
</dbReference>
<proteinExistence type="predicted"/>
<sequence length="52" mass="5679">MHKNGVLYRDSGEARINDNALAALTLLVATSAPAQKEIIIRLIMNMLVEGEL</sequence>
<accession>A0ABM8FI14</accession>
<name>A0ABM8FI14_9BACT</name>
<gene>
    <name evidence="1" type="ORF">HCR_02180</name>
</gene>